<accession>A0A1G6HE22</accession>
<dbReference type="Proteomes" id="UP000242501">
    <property type="component" value="Unassembled WGS sequence"/>
</dbReference>
<evidence type="ECO:0000313" key="1">
    <source>
        <dbReference type="EMBL" id="SDB92393.1"/>
    </source>
</evidence>
<sequence>MGGKSEKHTLAWTLNRREQQRQRILKAKIWEKSTGAKTIEGKNIVSRNACKTKINQAGD</sequence>
<reference evidence="2" key="1">
    <citation type="submission" date="2016-09" db="EMBL/GenBank/DDBJ databases">
        <authorList>
            <person name="Varghese N."/>
            <person name="Submissions S."/>
        </authorList>
    </citation>
    <scope>NUCLEOTIDE SEQUENCE [LARGE SCALE GENOMIC DNA]</scope>
    <source>
        <strain evidence="2">ANC 4422</strain>
    </source>
</reference>
<proteinExistence type="predicted"/>
<dbReference type="OrthoDB" id="8781373at2"/>
<name>A0A1G6HE22_9GAMM</name>
<dbReference type="AlphaFoldDB" id="A0A1G6HE22"/>
<protein>
    <submittedName>
        <fullName evidence="1">Uncharacterized protein</fullName>
    </submittedName>
</protein>
<gene>
    <name evidence="1" type="ORF">SAMN05421733_10571</name>
</gene>
<organism evidence="1 2">
    <name type="scientific">Acinetobacter boissieri</name>
    <dbReference type="NCBI Taxonomy" id="1219383"/>
    <lineage>
        <taxon>Bacteria</taxon>
        <taxon>Pseudomonadati</taxon>
        <taxon>Pseudomonadota</taxon>
        <taxon>Gammaproteobacteria</taxon>
        <taxon>Moraxellales</taxon>
        <taxon>Moraxellaceae</taxon>
        <taxon>Acinetobacter</taxon>
    </lineage>
</organism>
<evidence type="ECO:0000313" key="2">
    <source>
        <dbReference type="Proteomes" id="UP000242501"/>
    </source>
</evidence>
<dbReference type="RefSeq" id="WP_092747806.1">
    <property type="nucleotide sequence ID" value="NZ_FMYL01000005.1"/>
</dbReference>
<keyword evidence="2" id="KW-1185">Reference proteome</keyword>
<dbReference type="EMBL" id="FMYL01000005">
    <property type="protein sequence ID" value="SDB92393.1"/>
    <property type="molecule type" value="Genomic_DNA"/>
</dbReference>
<dbReference type="STRING" id="1219383.SAMN05421733_10571"/>